<protein>
    <recommendedName>
        <fullName evidence="2">HpcH/HpaI aldolase/citrate lyase domain-containing protein</fullName>
    </recommendedName>
</protein>
<name>A0ABS6WLR8_9HYPH</name>
<dbReference type="PANTHER" id="PTHR30502:SF0">
    <property type="entry name" value="PHOSPHOENOLPYRUVATE CARBOXYLASE FAMILY PROTEIN"/>
    <property type="match status" value="1"/>
</dbReference>
<keyword evidence="4" id="KW-1185">Reference proteome</keyword>
<reference evidence="3" key="1">
    <citation type="submission" date="2021-07" db="EMBL/GenBank/DDBJ databases">
        <title>Pseudohoeflea marina sp. nov. a polyhydroxyalcanoate-producing bacterium.</title>
        <authorList>
            <person name="Zheng W."/>
            <person name="Yu S."/>
            <person name="Huang Y."/>
        </authorList>
    </citation>
    <scope>NUCLEOTIDE SEQUENCE</scope>
    <source>
        <strain evidence="3">DP4N28-3</strain>
    </source>
</reference>
<dbReference type="EMBL" id="JAHWQX010000001">
    <property type="protein sequence ID" value="MBW3096014.1"/>
    <property type="molecule type" value="Genomic_DNA"/>
</dbReference>
<dbReference type="InterPro" id="IPR005000">
    <property type="entry name" value="Aldolase/citrate-lyase_domain"/>
</dbReference>
<comment type="caution">
    <text evidence="3">The sequence shown here is derived from an EMBL/GenBank/DDBJ whole genome shotgun (WGS) entry which is preliminary data.</text>
</comment>
<dbReference type="PANTHER" id="PTHR30502">
    <property type="entry name" value="2-KETO-3-DEOXY-L-RHAMNONATE ALDOLASE"/>
    <property type="match status" value="1"/>
</dbReference>
<dbReference type="InterPro" id="IPR050251">
    <property type="entry name" value="HpcH-HpaI_aldolase"/>
</dbReference>
<evidence type="ECO:0000313" key="4">
    <source>
        <dbReference type="Proteomes" id="UP001430804"/>
    </source>
</evidence>
<proteinExistence type="predicted"/>
<feature type="domain" description="HpcH/HpaI aldolase/citrate lyase" evidence="2">
    <location>
        <begin position="4"/>
        <end position="217"/>
    </location>
</feature>
<accession>A0ABS6WLR8</accession>
<keyword evidence="1" id="KW-0479">Metal-binding</keyword>
<evidence type="ECO:0000256" key="1">
    <source>
        <dbReference type="ARBA" id="ARBA00022723"/>
    </source>
</evidence>
<sequence length="235" mass="25166">MLNSSNAVEGLGWAGFDWLLLDGEHSPINLADAVSHLRALSCTPTVPIVRTAWNDHVMLKQYLDIGAQTIMIPYVQNAEEGRSAVASTRYPPEGRRGFAAMHRASRFGAIADYVHHASETIFLIVQVETISAIGEIEDIAAVPGIDAVFFGPGDLSASMGMLGRPGEPDITRKIEDAAKKVKAAGKAVGVLAPNPDLAKHYMSAGFDFVSVTTDCSLLFGHARATARMFRSGEGR</sequence>
<dbReference type="Proteomes" id="UP001430804">
    <property type="component" value="Unassembled WGS sequence"/>
</dbReference>
<organism evidence="3 4">
    <name type="scientific">Pseudohoeflea coraliihabitans</name>
    <dbReference type="NCBI Taxonomy" id="2860393"/>
    <lineage>
        <taxon>Bacteria</taxon>
        <taxon>Pseudomonadati</taxon>
        <taxon>Pseudomonadota</taxon>
        <taxon>Alphaproteobacteria</taxon>
        <taxon>Hyphomicrobiales</taxon>
        <taxon>Rhizobiaceae</taxon>
        <taxon>Pseudohoeflea</taxon>
    </lineage>
</organism>
<evidence type="ECO:0000313" key="3">
    <source>
        <dbReference type="EMBL" id="MBW3096014.1"/>
    </source>
</evidence>
<evidence type="ECO:0000259" key="2">
    <source>
        <dbReference type="Pfam" id="PF03328"/>
    </source>
</evidence>
<gene>
    <name evidence="3" type="ORF">KY465_01835</name>
</gene>
<dbReference type="Pfam" id="PF03328">
    <property type="entry name" value="HpcH_HpaI"/>
    <property type="match status" value="1"/>
</dbReference>